<comment type="catalytic activity">
    <reaction evidence="7">
        <text>acetate + ATP = acetyl phosphate + ADP</text>
        <dbReference type="Rhea" id="RHEA:11352"/>
        <dbReference type="ChEBI" id="CHEBI:22191"/>
        <dbReference type="ChEBI" id="CHEBI:30089"/>
        <dbReference type="ChEBI" id="CHEBI:30616"/>
        <dbReference type="ChEBI" id="CHEBI:456216"/>
        <dbReference type="EC" id="2.7.2.1"/>
    </reaction>
</comment>
<dbReference type="PANTHER" id="PTHR21060:SF15">
    <property type="entry name" value="ACETATE KINASE-RELATED"/>
    <property type="match status" value="1"/>
</dbReference>
<keyword evidence="3 7" id="KW-0808">Transferase</keyword>
<dbReference type="PROSITE" id="PS01075">
    <property type="entry name" value="ACETATE_KINASE_1"/>
    <property type="match status" value="1"/>
</dbReference>
<comment type="caution">
    <text evidence="9">The sequence shown here is derived from an EMBL/GenBank/DDBJ whole genome shotgun (WGS) entry which is preliminary data.</text>
</comment>
<comment type="pathway">
    <text evidence="7">Metabolic intermediate biosynthesis; acetyl-CoA biosynthesis; acetyl-CoA from acetate: step 1/2.</text>
</comment>
<evidence type="ECO:0000256" key="2">
    <source>
        <dbReference type="ARBA" id="ARBA00022490"/>
    </source>
</evidence>
<comment type="subcellular location">
    <subcellularLocation>
        <location evidence="7">Cytoplasm</location>
    </subcellularLocation>
</comment>
<evidence type="ECO:0000313" key="10">
    <source>
        <dbReference type="Proteomes" id="UP000473648"/>
    </source>
</evidence>
<keyword evidence="7" id="KW-0479">Metal-binding</keyword>
<keyword evidence="6 7" id="KW-0067">ATP-binding</keyword>
<evidence type="ECO:0000313" key="9">
    <source>
        <dbReference type="EMBL" id="MQM72773.1"/>
    </source>
</evidence>
<feature type="binding site" evidence="7">
    <location>
        <begin position="208"/>
        <end position="212"/>
    </location>
    <ligand>
        <name>ATP</name>
        <dbReference type="ChEBI" id="CHEBI:30616"/>
    </ligand>
</feature>
<comment type="subunit">
    <text evidence="7">Homodimer.</text>
</comment>
<dbReference type="PROSITE" id="PS01076">
    <property type="entry name" value="ACETATE_KINASE_2"/>
    <property type="match status" value="1"/>
</dbReference>
<keyword evidence="5 7" id="KW-0418">Kinase</keyword>
<organism evidence="9 10">
    <name type="scientific">Candidatus Pseudoramibacter fermentans</name>
    <dbReference type="NCBI Taxonomy" id="2594427"/>
    <lineage>
        <taxon>Bacteria</taxon>
        <taxon>Bacillati</taxon>
        <taxon>Bacillota</taxon>
        <taxon>Clostridia</taxon>
        <taxon>Eubacteriales</taxon>
        <taxon>Eubacteriaceae</taxon>
        <taxon>Pseudoramibacter</taxon>
    </lineage>
</organism>
<dbReference type="GO" id="GO:0006083">
    <property type="term" value="P:acetate metabolic process"/>
    <property type="evidence" value="ECO:0007669"/>
    <property type="project" value="TreeGrafter"/>
</dbReference>
<feature type="binding site" evidence="7">
    <location>
        <begin position="330"/>
        <end position="334"/>
    </location>
    <ligand>
        <name>ATP</name>
        <dbReference type="ChEBI" id="CHEBI:30616"/>
    </ligand>
</feature>
<evidence type="ECO:0000256" key="1">
    <source>
        <dbReference type="ARBA" id="ARBA00008748"/>
    </source>
</evidence>
<dbReference type="EC" id="2.7.2.1" evidence="7"/>
<keyword evidence="10" id="KW-1185">Reference proteome</keyword>
<feature type="binding site" evidence="7">
    <location>
        <position position="383"/>
    </location>
    <ligand>
        <name>Mg(2+)</name>
        <dbReference type="ChEBI" id="CHEBI:18420"/>
    </ligand>
</feature>
<feature type="binding site" evidence="7">
    <location>
        <begin position="282"/>
        <end position="284"/>
    </location>
    <ligand>
        <name>ATP</name>
        <dbReference type="ChEBI" id="CHEBI:30616"/>
    </ligand>
</feature>
<evidence type="ECO:0000256" key="6">
    <source>
        <dbReference type="ARBA" id="ARBA00022840"/>
    </source>
</evidence>
<dbReference type="Pfam" id="PF00871">
    <property type="entry name" value="Acetate_kinase"/>
    <property type="match status" value="1"/>
</dbReference>
<name>A0A6L5GRJ6_9FIRM</name>
<reference evidence="9" key="1">
    <citation type="journal article" date="2020" name="Appl. Environ. Microbiol.">
        <title>Medium-Chain Fatty Acid Synthesis by 'Candidatus Weimeria bifida' gen. nov., sp. nov., and 'Candidatus Pseudoramibacter fermentans' sp. nov.</title>
        <authorList>
            <person name="Scarborough M.J."/>
            <person name="Myers K.S."/>
            <person name="Donohue T.J."/>
            <person name="Noguera D.R."/>
        </authorList>
    </citation>
    <scope>NUCLEOTIDE SEQUENCE</scope>
    <source>
        <strain evidence="9">EUB1.1</strain>
    </source>
</reference>
<feature type="site" description="Transition state stabilizer" evidence="7">
    <location>
        <position position="180"/>
    </location>
</feature>
<feature type="site" description="Transition state stabilizer" evidence="7">
    <location>
        <position position="241"/>
    </location>
</feature>
<feature type="binding site" evidence="7">
    <location>
        <position position="7"/>
    </location>
    <ligand>
        <name>Mg(2+)</name>
        <dbReference type="ChEBI" id="CHEBI:18420"/>
    </ligand>
</feature>
<dbReference type="Gene3D" id="3.30.420.40">
    <property type="match status" value="2"/>
</dbReference>
<dbReference type="PANTHER" id="PTHR21060">
    <property type="entry name" value="ACETATE KINASE"/>
    <property type="match status" value="1"/>
</dbReference>
<dbReference type="EMBL" id="VOGB01000004">
    <property type="protein sequence ID" value="MQM72773.1"/>
    <property type="molecule type" value="Genomic_DNA"/>
</dbReference>
<comment type="function">
    <text evidence="7">Catalyzes the formation of acetyl phosphate from acetate and ATP. Can also catalyze the reverse reaction.</text>
</comment>
<dbReference type="CDD" id="cd24010">
    <property type="entry name" value="ASKHA_NBD_AcK_PK"/>
    <property type="match status" value="1"/>
</dbReference>
<gene>
    <name evidence="7" type="primary">ackA</name>
    <name evidence="9" type="ORF">FRC53_05000</name>
</gene>
<evidence type="ECO:0000256" key="7">
    <source>
        <dbReference type="HAMAP-Rule" id="MF_00020"/>
    </source>
</evidence>
<evidence type="ECO:0000256" key="5">
    <source>
        <dbReference type="ARBA" id="ARBA00022777"/>
    </source>
</evidence>
<comment type="cofactor">
    <cofactor evidence="7">
        <name>Mg(2+)</name>
        <dbReference type="ChEBI" id="CHEBI:18420"/>
    </cofactor>
    <cofactor evidence="7">
        <name>Mn(2+)</name>
        <dbReference type="ChEBI" id="CHEBI:29035"/>
    </cofactor>
    <text evidence="7">Mg(2+). Can also accept Mn(2+).</text>
</comment>
<evidence type="ECO:0000256" key="8">
    <source>
        <dbReference type="RuleBase" id="RU003835"/>
    </source>
</evidence>
<feature type="binding site" evidence="7">
    <location>
        <position position="91"/>
    </location>
    <ligand>
        <name>substrate</name>
    </ligand>
</feature>
<dbReference type="GO" id="GO:0006085">
    <property type="term" value="P:acetyl-CoA biosynthetic process"/>
    <property type="evidence" value="ECO:0007669"/>
    <property type="project" value="UniProtKB-UniRule"/>
</dbReference>
<dbReference type="InterPro" id="IPR043129">
    <property type="entry name" value="ATPase_NBD"/>
</dbReference>
<evidence type="ECO:0000256" key="3">
    <source>
        <dbReference type="ARBA" id="ARBA00022679"/>
    </source>
</evidence>
<dbReference type="UniPathway" id="UPA00340">
    <property type="reaction ID" value="UER00458"/>
</dbReference>
<keyword evidence="4 7" id="KW-0547">Nucleotide-binding</keyword>
<dbReference type="NCBIfam" id="TIGR00016">
    <property type="entry name" value="ackA"/>
    <property type="match status" value="1"/>
</dbReference>
<keyword evidence="2 7" id="KW-0963">Cytoplasm</keyword>
<sequence length="399" mass="43302">MKVLVINAGSSSLKYQLLDMETETVLAKGLAERIGIEGSVVKHEPIGKAKVQFKRPLDTHKDALDIIFKALVDENHGVIKSLDEIDAVGHRTVHGGEAFASSVIITDEVIEKMEENSVLAPLHNPANLIGIRACQEMLPNVPMVAVFDTAFHQTMPPKAFIYPLPYELYEKYGIRKYGFHGTSHRFVTLQAAKLMGKPLSELKLISCHLGNGASIAAVCHGKSIDTSMGLTPLAGLAMGTRCGDIDPEILIFLRQRGYTTEEVDNMMNKESGVLGISGVSSDFRDIEQAAGEGNKRAQLALDVFQYRVKTTIGSYAAAMNGVDGIIFTAGLGENSDTARAAICDGLQFLGVELDPEKNKIRGEETIISTDDSKTKVMIIPTNEELMIARDTVELVEAAK</sequence>
<feature type="binding site" evidence="7">
    <location>
        <position position="14"/>
    </location>
    <ligand>
        <name>ATP</name>
        <dbReference type="ChEBI" id="CHEBI:30616"/>
    </ligand>
</feature>
<dbReference type="InterPro" id="IPR004372">
    <property type="entry name" value="Ac/propionate_kinase"/>
</dbReference>
<dbReference type="PIRSF" id="PIRSF000722">
    <property type="entry name" value="Acetate_prop_kin"/>
    <property type="match status" value="1"/>
</dbReference>
<dbReference type="InterPro" id="IPR000890">
    <property type="entry name" value="Aliphatic_acid_kin_short-chain"/>
</dbReference>
<feature type="active site" description="Proton donor/acceptor" evidence="7">
    <location>
        <position position="148"/>
    </location>
</feature>
<dbReference type="HAMAP" id="MF_00020">
    <property type="entry name" value="Acetate_kinase"/>
    <property type="match status" value="1"/>
</dbReference>
<dbReference type="SUPFAM" id="SSF53067">
    <property type="entry name" value="Actin-like ATPase domain"/>
    <property type="match status" value="2"/>
</dbReference>
<protein>
    <recommendedName>
        <fullName evidence="7">Acetate kinase</fullName>
        <ecNumber evidence="7">2.7.2.1</ecNumber>
    </recommendedName>
    <alternativeName>
        <fullName evidence="7">Acetokinase</fullName>
    </alternativeName>
</protein>
<dbReference type="GO" id="GO:0000287">
    <property type="term" value="F:magnesium ion binding"/>
    <property type="evidence" value="ECO:0007669"/>
    <property type="project" value="UniProtKB-UniRule"/>
</dbReference>
<dbReference type="GO" id="GO:0005524">
    <property type="term" value="F:ATP binding"/>
    <property type="evidence" value="ECO:0007669"/>
    <property type="project" value="UniProtKB-KW"/>
</dbReference>
<evidence type="ECO:0000256" key="4">
    <source>
        <dbReference type="ARBA" id="ARBA00022741"/>
    </source>
</evidence>
<proteinExistence type="inferred from homology"/>
<dbReference type="PRINTS" id="PR00471">
    <property type="entry name" value="ACETATEKNASE"/>
</dbReference>
<dbReference type="GO" id="GO:0008776">
    <property type="term" value="F:acetate kinase activity"/>
    <property type="evidence" value="ECO:0007669"/>
    <property type="project" value="UniProtKB-UniRule"/>
</dbReference>
<dbReference type="AlphaFoldDB" id="A0A6L5GRJ6"/>
<dbReference type="InterPro" id="IPR023865">
    <property type="entry name" value="Aliphatic_acid_kinase_CS"/>
</dbReference>
<comment type="similarity">
    <text evidence="1 7 8">Belongs to the acetokinase family.</text>
</comment>
<accession>A0A6L5GRJ6</accession>
<keyword evidence="7" id="KW-0460">Magnesium</keyword>
<dbReference type="GO" id="GO:0005737">
    <property type="term" value="C:cytoplasm"/>
    <property type="evidence" value="ECO:0007669"/>
    <property type="project" value="UniProtKB-SubCell"/>
</dbReference>
<dbReference type="Proteomes" id="UP000473648">
    <property type="component" value="Unassembled WGS sequence"/>
</dbReference>